<dbReference type="GO" id="GO:1903785">
    <property type="term" value="P:L-valine transmembrane transport"/>
    <property type="evidence" value="ECO:0007669"/>
    <property type="project" value="TreeGrafter"/>
</dbReference>
<evidence type="ECO:0000256" key="7">
    <source>
        <dbReference type="ARBA" id="ARBA00023136"/>
    </source>
</evidence>
<feature type="transmembrane region" description="Helical" evidence="8">
    <location>
        <begin position="40"/>
        <end position="59"/>
    </location>
</feature>
<feature type="transmembrane region" description="Helical" evidence="8">
    <location>
        <begin position="201"/>
        <end position="220"/>
    </location>
</feature>
<name>A3MU99_PYRCJ</name>
<keyword evidence="6 8" id="KW-1133">Transmembrane helix</keyword>
<protein>
    <submittedName>
        <fullName evidence="9">AzlC family protein</fullName>
    </submittedName>
</protein>
<accession>A3MU99</accession>
<gene>
    <name evidence="9" type="ordered locus">Pcal_0790</name>
</gene>
<dbReference type="Pfam" id="PF03591">
    <property type="entry name" value="AzlC"/>
    <property type="match status" value="1"/>
</dbReference>
<dbReference type="PANTHER" id="PTHR34979:SF1">
    <property type="entry name" value="INNER MEMBRANE PROTEIN YGAZ"/>
    <property type="match status" value="1"/>
</dbReference>
<evidence type="ECO:0000313" key="10">
    <source>
        <dbReference type="Proteomes" id="UP000001431"/>
    </source>
</evidence>
<dbReference type="InterPro" id="IPR011606">
    <property type="entry name" value="Brnchd-chn_aa_trnsp_permease"/>
</dbReference>
<evidence type="ECO:0000256" key="1">
    <source>
        <dbReference type="ARBA" id="ARBA00004651"/>
    </source>
</evidence>
<feature type="transmembrane region" description="Helical" evidence="8">
    <location>
        <begin position="12"/>
        <end position="33"/>
    </location>
</feature>
<keyword evidence="5 8" id="KW-0812">Transmembrane</keyword>
<feature type="transmembrane region" description="Helical" evidence="8">
    <location>
        <begin position="166"/>
        <end position="189"/>
    </location>
</feature>
<dbReference type="GO" id="GO:0005886">
    <property type="term" value="C:plasma membrane"/>
    <property type="evidence" value="ECO:0007669"/>
    <property type="project" value="UniProtKB-SubCell"/>
</dbReference>
<keyword evidence="10" id="KW-1185">Reference proteome</keyword>
<evidence type="ECO:0000256" key="5">
    <source>
        <dbReference type="ARBA" id="ARBA00022692"/>
    </source>
</evidence>
<dbReference type="KEGG" id="pcl:Pcal_0790"/>
<evidence type="ECO:0000256" key="8">
    <source>
        <dbReference type="SAM" id="Phobius"/>
    </source>
</evidence>
<evidence type="ECO:0000256" key="2">
    <source>
        <dbReference type="ARBA" id="ARBA00010735"/>
    </source>
</evidence>
<reference evidence="9" key="1">
    <citation type="submission" date="2007-02" db="EMBL/GenBank/DDBJ databases">
        <title>Complete sequence of Pyrobaculum calidifontis JCM 11548.</title>
        <authorList>
            <consortium name="US DOE Joint Genome Institute"/>
            <person name="Copeland A."/>
            <person name="Lucas S."/>
            <person name="Lapidus A."/>
            <person name="Barry K."/>
            <person name="Glavina del Rio T."/>
            <person name="Dalin E."/>
            <person name="Tice H."/>
            <person name="Pitluck S."/>
            <person name="Chain P."/>
            <person name="Malfatti S."/>
            <person name="Shin M."/>
            <person name="Vergez L."/>
            <person name="Schmutz J."/>
            <person name="Larimer F."/>
            <person name="Land M."/>
            <person name="Hauser L."/>
            <person name="Kyrpides N."/>
            <person name="Mikhailova N."/>
            <person name="Cozen A.E."/>
            <person name="Fitz-Gibbon S.T."/>
            <person name="House C.H."/>
            <person name="Saltikov C."/>
            <person name="Lowe T.M."/>
            <person name="Richardson P."/>
        </authorList>
    </citation>
    <scope>NUCLEOTIDE SEQUENCE [LARGE SCALE GENOMIC DNA]</scope>
    <source>
        <strain evidence="9">JCM 11548</strain>
    </source>
</reference>
<organism evidence="9 10">
    <name type="scientific">Pyrobaculum calidifontis (strain DSM 21063 / JCM 11548 / VA1)</name>
    <dbReference type="NCBI Taxonomy" id="410359"/>
    <lineage>
        <taxon>Archaea</taxon>
        <taxon>Thermoproteota</taxon>
        <taxon>Thermoprotei</taxon>
        <taxon>Thermoproteales</taxon>
        <taxon>Thermoproteaceae</taxon>
        <taxon>Pyrobaculum</taxon>
    </lineage>
</organism>
<evidence type="ECO:0000256" key="3">
    <source>
        <dbReference type="ARBA" id="ARBA00022448"/>
    </source>
</evidence>
<dbReference type="eggNOG" id="arCOG04452">
    <property type="taxonomic scope" value="Archaea"/>
</dbReference>
<evidence type="ECO:0000313" key="9">
    <source>
        <dbReference type="EMBL" id="ABO08216.1"/>
    </source>
</evidence>
<dbReference type="STRING" id="410359.Pcal_0790"/>
<keyword evidence="7 8" id="KW-0472">Membrane</keyword>
<dbReference type="AlphaFoldDB" id="A3MU99"/>
<dbReference type="Proteomes" id="UP000001431">
    <property type="component" value="Chromosome"/>
</dbReference>
<feature type="transmembrane region" description="Helical" evidence="8">
    <location>
        <begin position="65"/>
        <end position="83"/>
    </location>
</feature>
<proteinExistence type="inferred from homology"/>
<keyword evidence="3" id="KW-0813">Transport</keyword>
<comment type="similarity">
    <text evidence="2">Belongs to the AzlC family.</text>
</comment>
<dbReference type="EMBL" id="CP000561">
    <property type="protein sequence ID" value="ABO08216.1"/>
    <property type="molecule type" value="Genomic_DNA"/>
</dbReference>
<dbReference type="RefSeq" id="WP_011849474.1">
    <property type="nucleotide sequence ID" value="NC_009073.1"/>
</dbReference>
<comment type="subcellular location">
    <subcellularLocation>
        <location evidence="1">Cell membrane</location>
        <topology evidence="1">Multi-pass membrane protein</topology>
    </subcellularLocation>
</comment>
<evidence type="ECO:0000256" key="6">
    <source>
        <dbReference type="ARBA" id="ARBA00022989"/>
    </source>
</evidence>
<dbReference type="HOGENOM" id="CLU_965113_0_0_2"/>
<feature type="transmembrane region" description="Helical" evidence="8">
    <location>
        <begin position="241"/>
        <end position="263"/>
    </location>
</feature>
<keyword evidence="4" id="KW-1003">Cell membrane</keyword>
<feature type="transmembrane region" description="Helical" evidence="8">
    <location>
        <begin position="124"/>
        <end position="145"/>
    </location>
</feature>
<evidence type="ECO:0000256" key="4">
    <source>
        <dbReference type="ARBA" id="ARBA00022475"/>
    </source>
</evidence>
<sequence>MSSCLKEFKGGVAAGLSLLLPYFSVSVIFGATWTAAGLPALLAVVSSAFIFAGAAQFILLGLKDAPVFGALLAIAVNLRHLAYGSAMAAKRLRPLLALGLTDEVFAIAHGAADPCRVLGVETVAYAAWVLGTAAGATLGLFVPKLNADAVLGVLLLAVSLRPLKSVANVSTVAWAVTVFVALWLLSLAAPARVAYGLGMDAAVAAVALATYLFRLSGFYLRLGGGAKAARAILIALGFKSLASALVAEPVSTLVVVVSASLALWRGARVEAAVVLSSLVALLMSLTAF</sequence>
<dbReference type="PANTHER" id="PTHR34979">
    <property type="entry name" value="INNER MEMBRANE PROTEIN YGAZ"/>
    <property type="match status" value="1"/>
</dbReference>
<dbReference type="GeneID" id="4909050"/>